<evidence type="ECO:0000313" key="2">
    <source>
        <dbReference type="EMBL" id="MDO6119658.1"/>
    </source>
</evidence>
<sequence length="128" mass="13402">MRSSFSFILLATAGIFSATSAYAACTGSNGRGWGSGNGNGQFAMTARDKTCRISFPGFIDDAKKTRTPATDVTVTRKPSSGTVSIVAGKGLVYTPSQGFKGKDRFCTKNRSAKVKGKTLSGCITVTVR</sequence>
<gene>
    <name evidence="2" type="ORF">GB928_000530</name>
</gene>
<name>A0ABT8X878_9HYPH</name>
<reference evidence="2" key="1">
    <citation type="submission" date="2022-04" db="EMBL/GenBank/DDBJ databases">
        <title>Shinella lacus sp. nov., a novel member of the genus Shinella from water.</title>
        <authorList>
            <person name="Deng Y."/>
        </authorList>
    </citation>
    <scope>NUCLEOTIDE SEQUENCE</scope>
    <source>
        <strain evidence="2">JCM 31239</strain>
    </source>
</reference>
<keyword evidence="1" id="KW-0732">Signal</keyword>
<proteinExistence type="predicted"/>
<dbReference type="Proteomes" id="UP001177080">
    <property type="component" value="Unassembled WGS sequence"/>
</dbReference>
<dbReference type="RefSeq" id="WP_244759412.1">
    <property type="nucleotide sequence ID" value="NZ_JALJCJ010000001.1"/>
</dbReference>
<evidence type="ECO:0000313" key="3">
    <source>
        <dbReference type="Proteomes" id="UP001177080"/>
    </source>
</evidence>
<keyword evidence="3" id="KW-1185">Reference proteome</keyword>
<evidence type="ECO:0000256" key="1">
    <source>
        <dbReference type="SAM" id="SignalP"/>
    </source>
</evidence>
<dbReference type="EMBL" id="WHSC02000001">
    <property type="protein sequence ID" value="MDO6119658.1"/>
    <property type="molecule type" value="Genomic_DNA"/>
</dbReference>
<feature type="signal peptide" evidence="1">
    <location>
        <begin position="1"/>
        <end position="23"/>
    </location>
</feature>
<protein>
    <submittedName>
        <fullName evidence="2">Uncharacterized protein</fullName>
    </submittedName>
</protein>
<feature type="chain" id="PRO_5047021135" evidence="1">
    <location>
        <begin position="24"/>
        <end position="128"/>
    </location>
</feature>
<dbReference type="Gene3D" id="2.60.40.3440">
    <property type="match status" value="1"/>
</dbReference>
<organism evidence="2 3">
    <name type="scientific">Shinella curvata</name>
    <dbReference type="NCBI Taxonomy" id="1817964"/>
    <lineage>
        <taxon>Bacteria</taxon>
        <taxon>Pseudomonadati</taxon>
        <taxon>Pseudomonadota</taxon>
        <taxon>Alphaproteobacteria</taxon>
        <taxon>Hyphomicrobiales</taxon>
        <taxon>Rhizobiaceae</taxon>
        <taxon>Shinella</taxon>
    </lineage>
</organism>
<comment type="caution">
    <text evidence="2">The sequence shown here is derived from an EMBL/GenBank/DDBJ whole genome shotgun (WGS) entry which is preliminary data.</text>
</comment>
<accession>A0ABT8X878</accession>